<reference evidence="1" key="1">
    <citation type="submission" date="2019-04" db="EMBL/GenBank/DDBJ databases">
        <title>Evolution of Biomass-Degrading Anaerobic Consortia Revealed by Metagenomics.</title>
        <authorList>
            <person name="Peng X."/>
        </authorList>
    </citation>
    <scope>NUCLEOTIDE SEQUENCE</scope>
    <source>
        <strain evidence="1">SIG311</strain>
    </source>
</reference>
<evidence type="ECO:0000313" key="1">
    <source>
        <dbReference type="EMBL" id="MBE5920424.1"/>
    </source>
</evidence>
<dbReference type="EMBL" id="SVER01000032">
    <property type="protein sequence ID" value="MBE5920424.1"/>
    <property type="molecule type" value="Genomic_DNA"/>
</dbReference>
<sequence length="110" mass="12291">MNNDTIIVESEISIAVNKLKNMSENLSASVEEYASIMNKVRDEGICDIKIDAELNEIITKAKAYEAAIANVDLNLKGIIDELETSIEDNKDFSYPYSVMDIISQVLKVLF</sequence>
<proteinExistence type="predicted"/>
<name>A0A927U8T1_9FIRM</name>
<gene>
    <name evidence="1" type="ORF">E7272_11360</name>
</gene>
<accession>A0A927U8T1</accession>
<comment type="caution">
    <text evidence="1">The sequence shown here is derived from an EMBL/GenBank/DDBJ whole genome shotgun (WGS) entry which is preliminary data.</text>
</comment>
<dbReference type="Proteomes" id="UP000766246">
    <property type="component" value="Unassembled WGS sequence"/>
</dbReference>
<protein>
    <submittedName>
        <fullName evidence="1">Uncharacterized protein</fullName>
    </submittedName>
</protein>
<organism evidence="1 2">
    <name type="scientific">Pseudobutyrivibrio ruminis</name>
    <dbReference type="NCBI Taxonomy" id="46206"/>
    <lineage>
        <taxon>Bacteria</taxon>
        <taxon>Bacillati</taxon>
        <taxon>Bacillota</taxon>
        <taxon>Clostridia</taxon>
        <taxon>Lachnospirales</taxon>
        <taxon>Lachnospiraceae</taxon>
        <taxon>Pseudobutyrivibrio</taxon>
    </lineage>
</organism>
<dbReference type="AlphaFoldDB" id="A0A927U8T1"/>
<evidence type="ECO:0000313" key="2">
    <source>
        <dbReference type="Proteomes" id="UP000766246"/>
    </source>
</evidence>